<dbReference type="InterPro" id="IPR004358">
    <property type="entry name" value="Sig_transdc_His_kin-like_C"/>
</dbReference>
<keyword evidence="15" id="KW-1185">Reference proteome</keyword>
<dbReference type="Gene3D" id="3.30.565.10">
    <property type="entry name" value="Histidine kinase-like ATPase, C-terminal domain"/>
    <property type="match status" value="1"/>
</dbReference>
<evidence type="ECO:0000256" key="10">
    <source>
        <dbReference type="ARBA" id="ARBA00023136"/>
    </source>
</evidence>
<comment type="catalytic activity">
    <reaction evidence="1">
        <text>ATP + protein L-histidine = ADP + protein N-phospho-L-histidine.</text>
        <dbReference type="EC" id="2.7.13.3"/>
    </reaction>
</comment>
<organism evidence="14 15">
    <name type="scientific">Sinosporangium album</name>
    <dbReference type="NCBI Taxonomy" id="504805"/>
    <lineage>
        <taxon>Bacteria</taxon>
        <taxon>Bacillati</taxon>
        <taxon>Actinomycetota</taxon>
        <taxon>Actinomycetes</taxon>
        <taxon>Streptosporangiales</taxon>
        <taxon>Streptosporangiaceae</taxon>
        <taxon>Sinosporangium</taxon>
    </lineage>
</organism>
<dbReference type="Pfam" id="PF00512">
    <property type="entry name" value="HisKA"/>
    <property type="match status" value="1"/>
</dbReference>
<name>A0A1G7TF00_9ACTN</name>
<dbReference type="STRING" id="504805.SAMN05421505_103223"/>
<gene>
    <name evidence="14" type="ORF">SAMN05421505_103223</name>
</gene>
<keyword evidence="5" id="KW-0808">Transferase</keyword>
<dbReference type="Pfam" id="PF00672">
    <property type="entry name" value="HAMP"/>
    <property type="match status" value="1"/>
</dbReference>
<dbReference type="InterPro" id="IPR003594">
    <property type="entry name" value="HATPase_dom"/>
</dbReference>
<feature type="transmembrane region" description="Helical" evidence="11">
    <location>
        <begin position="21"/>
        <end position="46"/>
    </location>
</feature>
<dbReference type="InterPro" id="IPR005467">
    <property type="entry name" value="His_kinase_dom"/>
</dbReference>
<dbReference type="SUPFAM" id="SSF47384">
    <property type="entry name" value="Homodimeric domain of signal transducing histidine kinase"/>
    <property type="match status" value="1"/>
</dbReference>
<dbReference type="PROSITE" id="PS50885">
    <property type="entry name" value="HAMP"/>
    <property type="match status" value="1"/>
</dbReference>
<dbReference type="SMART" id="SM00387">
    <property type="entry name" value="HATPase_c"/>
    <property type="match status" value="1"/>
</dbReference>
<evidence type="ECO:0000256" key="6">
    <source>
        <dbReference type="ARBA" id="ARBA00022692"/>
    </source>
</evidence>
<dbReference type="InterPro" id="IPR036097">
    <property type="entry name" value="HisK_dim/P_sf"/>
</dbReference>
<sequence length="461" mass="49463">MESRLAGLRRLRTRMFSSVRGRATLIASGVTALALALCLLLIWSIIRDSTTNRQVDKAAAAARQLAAVAALARVPNPIPPTGSELMQLLAADGSVIAATKPMQGRPPISRKKPEPGELRFDDAVCPARLDRCQHVTGTVILRSAVYKGPVTALAAVPLSDIGDDLGVLAALLLIFAAMTAIVAAATWFAIGLAFHPVEAIRAEMADITATALDHRVPVPQTGGELQRLAETVNDTLRRLHNATEHEHRFVSDASHELRNPIAGLQTRIEVALTEPDDTQLRPALEAALRDTERLSDIVEDLLELSRLDLGAPTPLQRLDLGELVERELPRRPERVPITATLTPGVLVNANPVRIARVLGNLLANAERHAHSHIQVIVEREGGEAVLEVIDDGAGIPADARERIFERFARRSDARRLDTGGTGLGLPIAREIAHAHGGGLTAHDAPTGGARFTLRISLAIDP</sequence>
<dbReference type="InterPro" id="IPR050428">
    <property type="entry name" value="TCS_sensor_his_kinase"/>
</dbReference>
<dbReference type="CDD" id="cd00082">
    <property type="entry name" value="HisKA"/>
    <property type="match status" value="1"/>
</dbReference>
<evidence type="ECO:0000256" key="1">
    <source>
        <dbReference type="ARBA" id="ARBA00000085"/>
    </source>
</evidence>
<evidence type="ECO:0000256" key="5">
    <source>
        <dbReference type="ARBA" id="ARBA00022679"/>
    </source>
</evidence>
<reference evidence="14 15" key="1">
    <citation type="submission" date="2016-10" db="EMBL/GenBank/DDBJ databases">
        <authorList>
            <person name="de Groot N.N."/>
        </authorList>
    </citation>
    <scope>NUCLEOTIDE SEQUENCE [LARGE SCALE GENOMIC DNA]</scope>
    <source>
        <strain evidence="14 15">CPCC 201354</strain>
    </source>
</reference>
<evidence type="ECO:0000256" key="11">
    <source>
        <dbReference type="SAM" id="Phobius"/>
    </source>
</evidence>
<dbReference type="PROSITE" id="PS50109">
    <property type="entry name" value="HIS_KIN"/>
    <property type="match status" value="1"/>
</dbReference>
<evidence type="ECO:0000256" key="8">
    <source>
        <dbReference type="ARBA" id="ARBA00022989"/>
    </source>
</evidence>
<dbReference type="SMART" id="SM00388">
    <property type="entry name" value="HisKA"/>
    <property type="match status" value="1"/>
</dbReference>
<dbReference type="SUPFAM" id="SSF55874">
    <property type="entry name" value="ATPase domain of HSP90 chaperone/DNA topoisomerase II/histidine kinase"/>
    <property type="match status" value="1"/>
</dbReference>
<proteinExistence type="predicted"/>
<dbReference type="Gene3D" id="1.10.287.130">
    <property type="match status" value="1"/>
</dbReference>
<dbReference type="SMART" id="SM00304">
    <property type="entry name" value="HAMP"/>
    <property type="match status" value="1"/>
</dbReference>
<keyword evidence="4" id="KW-0597">Phosphoprotein</keyword>
<dbReference type="GO" id="GO:0000155">
    <property type="term" value="F:phosphorelay sensor kinase activity"/>
    <property type="evidence" value="ECO:0007669"/>
    <property type="project" value="InterPro"/>
</dbReference>
<evidence type="ECO:0000313" key="14">
    <source>
        <dbReference type="EMBL" id="SDG33249.1"/>
    </source>
</evidence>
<dbReference type="InterPro" id="IPR036890">
    <property type="entry name" value="HATPase_C_sf"/>
</dbReference>
<evidence type="ECO:0000313" key="15">
    <source>
        <dbReference type="Proteomes" id="UP000198923"/>
    </source>
</evidence>
<dbReference type="PANTHER" id="PTHR45436">
    <property type="entry name" value="SENSOR HISTIDINE KINASE YKOH"/>
    <property type="match status" value="1"/>
</dbReference>
<evidence type="ECO:0000256" key="2">
    <source>
        <dbReference type="ARBA" id="ARBA00004236"/>
    </source>
</evidence>
<dbReference type="PRINTS" id="PR00344">
    <property type="entry name" value="BCTRLSENSOR"/>
</dbReference>
<dbReference type="Pfam" id="PF02518">
    <property type="entry name" value="HATPase_c"/>
    <property type="match status" value="1"/>
</dbReference>
<dbReference type="AlphaFoldDB" id="A0A1G7TF00"/>
<dbReference type="EC" id="2.7.13.3" evidence="3"/>
<evidence type="ECO:0000259" key="12">
    <source>
        <dbReference type="PROSITE" id="PS50109"/>
    </source>
</evidence>
<dbReference type="Proteomes" id="UP000198923">
    <property type="component" value="Unassembled WGS sequence"/>
</dbReference>
<accession>A0A1G7TF00</accession>
<evidence type="ECO:0000256" key="3">
    <source>
        <dbReference type="ARBA" id="ARBA00012438"/>
    </source>
</evidence>
<keyword evidence="7 14" id="KW-0418">Kinase</keyword>
<keyword evidence="9" id="KW-0902">Two-component regulatory system</keyword>
<keyword evidence="6 11" id="KW-0812">Transmembrane</keyword>
<keyword evidence="8 11" id="KW-1133">Transmembrane helix</keyword>
<evidence type="ECO:0000256" key="4">
    <source>
        <dbReference type="ARBA" id="ARBA00022553"/>
    </source>
</evidence>
<comment type="subcellular location">
    <subcellularLocation>
        <location evidence="2">Cell membrane</location>
    </subcellularLocation>
</comment>
<feature type="domain" description="HAMP" evidence="13">
    <location>
        <begin position="191"/>
        <end position="244"/>
    </location>
</feature>
<feature type="transmembrane region" description="Helical" evidence="11">
    <location>
        <begin position="167"/>
        <end position="194"/>
    </location>
</feature>
<feature type="domain" description="Histidine kinase" evidence="12">
    <location>
        <begin position="252"/>
        <end position="459"/>
    </location>
</feature>
<dbReference type="CDD" id="cd00075">
    <property type="entry name" value="HATPase"/>
    <property type="match status" value="1"/>
</dbReference>
<evidence type="ECO:0000259" key="13">
    <source>
        <dbReference type="PROSITE" id="PS50885"/>
    </source>
</evidence>
<dbReference type="GO" id="GO:0005886">
    <property type="term" value="C:plasma membrane"/>
    <property type="evidence" value="ECO:0007669"/>
    <property type="project" value="UniProtKB-SubCell"/>
</dbReference>
<protein>
    <recommendedName>
        <fullName evidence="3">histidine kinase</fullName>
        <ecNumber evidence="3">2.7.13.3</ecNumber>
    </recommendedName>
</protein>
<dbReference type="InterPro" id="IPR003661">
    <property type="entry name" value="HisK_dim/P_dom"/>
</dbReference>
<keyword evidence="10 11" id="KW-0472">Membrane</keyword>
<dbReference type="PANTHER" id="PTHR45436:SF5">
    <property type="entry name" value="SENSOR HISTIDINE KINASE TRCS"/>
    <property type="match status" value="1"/>
</dbReference>
<dbReference type="EMBL" id="FNCN01000003">
    <property type="protein sequence ID" value="SDG33249.1"/>
    <property type="molecule type" value="Genomic_DNA"/>
</dbReference>
<evidence type="ECO:0000256" key="7">
    <source>
        <dbReference type="ARBA" id="ARBA00022777"/>
    </source>
</evidence>
<dbReference type="InterPro" id="IPR003660">
    <property type="entry name" value="HAMP_dom"/>
</dbReference>
<evidence type="ECO:0000256" key="9">
    <source>
        <dbReference type="ARBA" id="ARBA00023012"/>
    </source>
</evidence>